<keyword evidence="2" id="KW-1185">Reference proteome</keyword>
<gene>
    <name evidence="1" type="ORF">PENTCL1PPCAC_8102</name>
</gene>
<accession>A0AAV5ST10</accession>
<evidence type="ECO:0000313" key="2">
    <source>
        <dbReference type="Proteomes" id="UP001432027"/>
    </source>
</evidence>
<feature type="non-terminal residue" evidence="1">
    <location>
        <position position="105"/>
    </location>
</feature>
<evidence type="ECO:0000313" key="1">
    <source>
        <dbReference type="EMBL" id="GMS85927.1"/>
    </source>
</evidence>
<dbReference type="AlphaFoldDB" id="A0AAV5ST10"/>
<reference evidence="1" key="1">
    <citation type="submission" date="2023-10" db="EMBL/GenBank/DDBJ databases">
        <title>Genome assembly of Pristionchus species.</title>
        <authorList>
            <person name="Yoshida K."/>
            <person name="Sommer R.J."/>
        </authorList>
    </citation>
    <scope>NUCLEOTIDE SEQUENCE</scope>
    <source>
        <strain evidence="1">RS0144</strain>
    </source>
</reference>
<protein>
    <submittedName>
        <fullName evidence="1">Uncharacterized protein</fullName>
    </submittedName>
</protein>
<organism evidence="1 2">
    <name type="scientific">Pristionchus entomophagus</name>
    <dbReference type="NCBI Taxonomy" id="358040"/>
    <lineage>
        <taxon>Eukaryota</taxon>
        <taxon>Metazoa</taxon>
        <taxon>Ecdysozoa</taxon>
        <taxon>Nematoda</taxon>
        <taxon>Chromadorea</taxon>
        <taxon>Rhabditida</taxon>
        <taxon>Rhabditina</taxon>
        <taxon>Diplogasteromorpha</taxon>
        <taxon>Diplogasteroidea</taxon>
        <taxon>Neodiplogasteridae</taxon>
        <taxon>Pristionchus</taxon>
    </lineage>
</organism>
<dbReference type="EMBL" id="BTSX01000002">
    <property type="protein sequence ID" value="GMS85927.1"/>
    <property type="molecule type" value="Genomic_DNA"/>
</dbReference>
<comment type="caution">
    <text evidence="1">The sequence shown here is derived from an EMBL/GenBank/DDBJ whole genome shotgun (WGS) entry which is preliminary data.</text>
</comment>
<sequence length="105" mass="12129">SEENLAKLARSEKPEYMLNMITQLLKRFALKKLKFNAGSSVDEIEFIQSVFQQESEPDYAHKFTEWLASMKPKTIYFGQSLIERSSLIDEHFISRIAEASSHGNK</sequence>
<dbReference type="Proteomes" id="UP001432027">
    <property type="component" value="Unassembled WGS sequence"/>
</dbReference>
<name>A0AAV5ST10_9BILA</name>
<feature type="non-terminal residue" evidence="1">
    <location>
        <position position="1"/>
    </location>
</feature>
<proteinExistence type="predicted"/>